<feature type="region of interest" description="Disordered" evidence="1">
    <location>
        <begin position="1"/>
        <end position="33"/>
    </location>
</feature>
<evidence type="ECO:0000313" key="3">
    <source>
        <dbReference type="Proteomes" id="UP001218188"/>
    </source>
</evidence>
<proteinExistence type="predicted"/>
<evidence type="ECO:0008006" key="4">
    <source>
        <dbReference type="Google" id="ProtNLM"/>
    </source>
</evidence>
<gene>
    <name evidence="2" type="ORF">C8F04DRAFT_1262565</name>
</gene>
<feature type="compositionally biased region" description="Polar residues" evidence="1">
    <location>
        <begin position="1"/>
        <end position="25"/>
    </location>
</feature>
<reference evidence="2" key="1">
    <citation type="submission" date="2023-03" db="EMBL/GenBank/DDBJ databases">
        <title>Massive genome expansion in bonnet fungi (Mycena s.s.) driven by repeated elements and novel gene families across ecological guilds.</title>
        <authorList>
            <consortium name="Lawrence Berkeley National Laboratory"/>
            <person name="Harder C.B."/>
            <person name="Miyauchi S."/>
            <person name="Viragh M."/>
            <person name="Kuo A."/>
            <person name="Thoen E."/>
            <person name="Andreopoulos B."/>
            <person name="Lu D."/>
            <person name="Skrede I."/>
            <person name="Drula E."/>
            <person name="Henrissat B."/>
            <person name="Morin E."/>
            <person name="Kohler A."/>
            <person name="Barry K."/>
            <person name="LaButti K."/>
            <person name="Morin E."/>
            <person name="Salamov A."/>
            <person name="Lipzen A."/>
            <person name="Mereny Z."/>
            <person name="Hegedus B."/>
            <person name="Baldrian P."/>
            <person name="Stursova M."/>
            <person name="Weitz H."/>
            <person name="Taylor A."/>
            <person name="Grigoriev I.V."/>
            <person name="Nagy L.G."/>
            <person name="Martin F."/>
            <person name="Kauserud H."/>
        </authorList>
    </citation>
    <scope>NUCLEOTIDE SEQUENCE</scope>
    <source>
        <strain evidence="2">CBHHK200</strain>
    </source>
</reference>
<protein>
    <recommendedName>
        <fullName evidence="4">F-box domain-containing protein</fullName>
    </recommendedName>
</protein>
<dbReference type="AlphaFoldDB" id="A0AAD6SQT5"/>
<accession>A0AAD6SQT5</accession>
<dbReference type="Proteomes" id="UP001218188">
    <property type="component" value="Unassembled WGS sequence"/>
</dbReference>
<organism evidence="2 3">
    <name type="scientific">Mycena alexandri</name>
    <dbReference type="NCBI Taxonomy" id="1745969"/>
    <lineage>
        <taxon>Eukaryota</taxon>
        <taxon>Fungi</taxon>
        <taxon>Dikarya</taxon>
        <taxon>Basidiomycota</taxon>
        <taxon>Agaricomycotina</taxon>
        <taxon>Agaricomycetes</taxon>
        <taxon>Agaricomycetidae</taxon>
        <taxon>Agaricales</taxon>
        <taxon>Marasmiineae</taxon>
        <taxon>Mycenaceae</taxon>
        <taxon>Mycena</taxon>
    </lineage>
</organism>
<evidence type="ECO:0000256" key="1">
    <source>
        <dbReference type="SAM" id="MobiDB-lite"/>
    </source>
</evidence>
<evidence type="ECO:0000313" key="2">
    <source>
        <dbReference type="EMBL" id="KAJ7031697.1"/>
    </source>
</evidence>
<comment type="caution">
    <text evidence="2">The sequence shown here is derived from an EMBL/GenBank/DDBJ whole genome shotgun (WGS) entry which is preliminary data.</text>
</comment>
<name>A0AAD6SQT5_9AGAR</name>
<sequence>MSSPGVGHPQSTSFDQVQTPSTSGSPVPKPSFHALSTNLYARAGHVRPAAPPPVRRDPGTFGYSVDPPFARAIPPPALSVFEDFELSLHQEQRRFLAEQVNHTVVDLIFLALQVGWCAGWRAHCATKIPHRHFREFADIGTQTEPTSLNLPKRSSTVAPLPQELVDAIVSEVADPNSLKACALASLSFRGPSQRALHSSLTLHGHQDSAVREFLTTSPHITLYVTKLKMKLPPPHAPFSEFDSLEWILSKLTRVNRCVITGIYTHSSDELCRRQWKKRIKAFRAIGEFDGPP</sequence>
<dbReference type="EMBL" id="JARJCM010000079">
    <property type="protein sequence ID" value="KAJ7031697.1"/>
    <property type="molecule type" value="Genomic_DNA"/>
</dbReference>
<keyword evidence="3" id="KW-1185">Reference proteome</keyword>